<comment type="similarity">
    <text evidence="4">Belongs to the SIMIBI class G3E GTPase family. ZNG1 subfamily.</text>
</comment>
<dbReference type="InterPro" id="IPR036627">
    <property type="entry name" value="CobW-likC_sf"/>
</dbReference>
<dbReference type="InterPro" id="IPR027417">
    <property type="entry name" value="P-loop_NTPase"/>
</dbReference>
<keyword evidence="3" id="KW-0143">Chaperone</keyword>
<evidence type="ECO:0000256" key="2">
    <source>
        <dbReference type="ARBA" id="ARBA00022801"/>
    </source>
</evidence>
<sequence length="378" mass="41824">MSSSYLITVLVFLLLSVFLSNAIAWIKQFRQQSRIFNKTQQLSSRQRGKTIPVTILTGFLGSGKTTLLNAILSSPDHGYKIMILENEVGAVSIDHELIKNVPREGVVVMQNGCMCCSASTKNGNELERILDHLLQVQADIHGFDYLIVETTGLADPGPIVQTFLELRASRYRLDGVVTLVDIQALLKIKVIPTEMQAQLTYADVIAMTKTDLFDENEVQGKVDKATEIIREMNPDAPLLAKNKLDVGSLLNIHTFDVARYSTQLATAQSNPHRHSTSVSTVFLTTTHELDLQSFGIWLNDVVNENVKENVFRIKGIVAVKDDNSKWVLQGVLDTYTLAPSAPWASDAERVTQIVIIGKNLDAPALEASFTALTDKKNM</sequence>
<name>A0A0A7CLZ0_9STRA</name>
<evidence type="ECO:0000313" key="9">
    <source>
        <dbReference type="EMBL" id="OQS04997.1"/>
    </source>
</evidence>
<evidence type="ECO:0000256" key="1">
    <source>
        <dbReference type="ARBA" id="ARBA00022741"/>
    </source>
</evidence>
<keyword evidence="6" id="KW-0732">Signal</keyword>
<dbReference type="SUPFAM" id="SSF90002">
    <property type="entry name" value="Hypothetical protein YjiA, C-terminal domain"/>
    <property type="match status" value="1"/>
</dbReference>
<protein>
    <submittedName>
        <fullName evidence="8">Secreted protein</fullName>
    </submittedName>
</protein>
<dbReference type="GO" id="GO:0005737">
    <property type="term" value="C:cytoplasm"/>
    <property type="evidence" value="ECO:0007669"/>
    <property type="project" value="TreeGrafter"/>
</dbReference>
<feature type="domain" description="CobW C-terminal" evidence="7">
    <location>
        <begin position="278"/>
        <end position="373"/>
    </location>
</feature>
<gene>
    <name evidence="9" type="ORF">THRCLA_02824</name>
</gene>
<evidence type="ECO:0000256" key="3">
    <source>
        <dbReference type="ARBA" id="ARBA00023186"/>
    </source>
</evidence>
<evidence type="ECO:0000256" key="5">
    <source>
        <dbReference type="ARBA" id="ARBA00049117"/>
    </source>
</evidence>
<proteinExistence type="inferred from homology"/>
<feature type="chain" id="PRO_5002038006" evidence="6">
    <location>
        <begin position="25"/>
        <end position="378"/>
    </location>
</feature>
<evidence type="ECO:0000313" key="8">
    <source>
        <dbReference type="EMBL" id="AIG55470.1"/>
    </source>
</evidence>
<dbReference type="EMBL" id="JNBS01000519">
    <property type="protein sequence ID" value="OQS04997.1"/>
    <property type="molecule type" value="Genomic_DNA"/>
</dbReference>
<dbReference type="Pfam" id="PF07683">
    <property type="entry name" value="CobW_C"/>
    <property type="match status" value="1"/>
</dbReference>
<dbReference type="Gene3D" id="3.40.50.300">
    <property type="entry name" value="P-loop containing nucleotide triphosphate hydrolases"/>
    <property type="match status" value="1"/>
</dbReference>
<evidence type="ECO:0000256" key="6">
    <source>
        <dbReference type="SAM" id="SignalP"/>
    </source>
</evidence>
<evidence type="ECO:0000259" key="7">
    <source>
        <dbReference type="SMART" id="SM00833"/>
    </source>
</evidence>
<evidence type="ECO:0000256" key="4">
    <source>
        <dbReference type="ARBA" id="ARBA00034320"/>
    </source>
</evidence>
<dbReference type="STRING" id="74557.A0A0A7CLZ0"/>
<accession>A0A0A7CLZ0</accession>
<keyword evidence="2" id="KW-0378">Hydrolase</keyword>
<feature type="signal peptide" evidence="6">
    <location>
        <begin position="1"/>
        <end position="24"/>
    </location>
</feature>
<dbReference type="OrthoDB" id="258627at2759"/>
<dbReference type="InterPro" id="IPR003495">
    <property type="entry name" value="CobW/HypB/UreG_nucleotide-bd"/>
</dbReference>
<dbReference type="SMART" id="SM00833">
    <property type="entry name" value="CobW_C"/>
    <property type="match status" value="1"/>
</dbReference>
<reference evidence="8 10" key="1">
    <citation type="journal article" date="2014" name="Genome Biol. Evol.">
        <title>The secreted proteins of Achlya hypogyna and Thraustotheca clavata identify the ancestral oomycete secretome and reveal gene acquisitions by horizontal gene transfer.</title>
        <authorList>
            <person name="Misner I."/>
            <person name="Blouin N."/>
            <person name="Leonard G."/>
            <person name="Richards T.A."/>
            <person name="Lane C.E."/>
        </authorList>
    </citation>
    <scope>NUCLEOTIDE SEQUENCE</scope>
    <source>
        <strain evidence="8 10">ATCC 34112</strain>
    </source>
</reference>
<dbReference type="PANTHER" id="PTHR13748:SF62">
    <property type="entry name" value="COBW DOMAIN-CONTAINING PROTEIN"/>
    <property type="match status" value="1"/>
</dbReference>
<dbReference type="PANTHER" id="PTHR13748">
    <property type="entry name" value="COBW-RELATED"/>
    <property type="match status" value="1"/>
</dbReference>
<dbReference type="GO" id="GO:0000166">
    <property type="term" value="F:nucleotide binding"/>
    <property type="evidence" value="ECO:0007669"/>
    <property type="project" value="UniProtKB-KW"/>
</dbReference>
<comment type="catalytic activity">
    <reaction evidence="5">
        <text>GTP + H2O = GDP + phosphate + H(+)</text>
        <dbReference type="Rhea" id="RHEA:19669"/>
        <dbReference type="ChEBI" id="CHEBI:15377"/>
        <dbReference type="ChEBI" id="CHEBI:15378"/>
        <dbReference type="ChEBI" id="CHEBI:37565"/>
        <dbReference type="ChEBI" id="CHEBI:43474"/>
        <dbReference type="ChEBI" id="CHEBI:58189"/>
    </reaction>
    <physiologicalReaction direction="left-to-right" evidence="5">
        <dbReference type="Rhea" id="RHEA:19670"/>
    </physiologicalReaction>
</comment>
<dbReference type="Pfam" id="PF02492">
    <property type="entry name" value="cobW"/>
    <property type="match status" value="1"/>
</dbReference>
<organism evidence="8">
    <name type="scientific">Thraustotheca clavata</name>
    <dbReference type="NCBI Taxonomy" id="74557"/>
    <lineage>
        <taxon>Eukaryota</taxon>
        <taxon>Sar</taxon>
        <taxon>Stramenopiles</taxon>
        <taxon>Oomycota</taxon>
        <taxon>Saprolegniomycetes</taxon>
        <taxon>Saprolegniales</taxon>
        <taxon>Achlyaceae</taxon>
        <taxon>Thraustotheca</taxon>
    </lineage>
</organism>
<dbReference type="SUPFAM" id="SSF52540">
    <property type="entry name" value="P-loop containing nucleoside triphosphate hydrolases"/>
    <property type="match status" value="1"/>
</dbReference>
<dbReference type="GO" id="GO:0016787">
    <property type="term" value="F:hydrolase activity"/>
    <property type="evidence" value="ECO:0007669"/>
    <property type="project" value="UniProtKB-KW"/>
</dbReference>
<dbReference type="Gene3D" id="3.30.1220.10">
    <property type="entry name" value="CobW-like, C-terminal domain"/>
    <property type="match status" value="1"/>
</dbReference>
<dbReference type="CDD" id="cd03112">
    <property type="entry name" value="CobW-like"/>
    <property type="match status" value="1"/>
</dbReference>
<dbReference type="InterPro" id="IPR011629">
    <property type="entry name" value="CobW-like_C"/>
</dbReference>
<keyword evidence="10" id="KW-1185">Reference proteome</keyword>
<dbReference type="AlphaFoldDB" id="A0A0A7CLZ0"/>
<dbReference type="Proteomes" id="UP000243217">
    <property type="component" value="Unassembled WGS sequence"/>
</dbReference>
<evidence type="ECO:0000313" key="10">
    <source>
        <dbReference type="Proteomes" id="UP000243217"/>
    </source>
</evidence>
<keyword evidence="1" id="KW-0547">Nucleotide-binding</keyword>
<dbReference type="InterPro" id="IPR051316">
    <property type="entry name" value="Zinc-reg_GTPase_activator"/>
</dbReference>
<dbReference type="EMBL" id="KM038009">
    <property type="protein sequence ID" value="AIG55470.1"/>
    <property type="molecule type" value="Genomic_DNA"/>
</dbReference>